<dbReference type="PROSITE" id="PS50937">
    <property type="entry name" value="HTH_MERR_2"/>
    <property type="match status" value="1"/>
</dbReference>
<organism evidence="7 8">
    <name type="scientific">Luteipulveratus flavus</name>
    <dbReference type="NCBI Taxonomy" id="3031728"/>
    <lineage>
        <taxon>Bacteria</taxon>
        <taxon>Bacillati</taxon>
        <taxon>Actinomycetota</taxon>
        <taxon>Actinomycetes</taxon>
        <taxon>Micrococcales</taxon>
        <taxon>Dermacoccaceae</taxon>
        <taxon>Luteipulveratus</taxon>
    </lineage>
</organism>
<dbReference type="PANTHER" id="PTHR30204">
    <property type="entry name" value="REDOX-CYCLING DRUG-SENSING TRANSCRIPTIONAL ACTIVATOR SOXR"/>
    <property type="match status" value="1"/>
</dbReference>
<evidence type="ECO:0000256" key="2">
    <source>
        <dbReference type="ARBA" id="ARBA00023015"/>
    </source>
</evidence>
<protein>
    <submittedName>
        <fullName evidence="7">Cobalamin B12-binding domain-containing protein</fullName>
    </submittedName>
</protein>
<reference evidence="7 8" key="1">
    <citation type="submission" date="2023-03" db="EMBL/GenBank/DDBJ databases">
        <title>YIM 133296 draft genome.</title>
        <authorList>
            <person name="Xiong L."/>
        </authorList>
    </citation>
    <scope>NUCLEOTIDE SEQUENCE [LARGE SCALE GENOMIC DNA]</scope>
    <source>
        <strain evidence="7 8">YIM 133296</strain>
    </source>
</reference>
<dbReference type="Proteomes" id="UP001528912">
    <property type="component" value="Unassembled WGS sequence"/>
</dbReference>
<feature type="domain" description="HTH merR-type" evidence="5">
    <location>
        <begin position="1"/>
        <end position="70"/>
    </location>
</feature>
<evidence type="ECO:0000256" key="1">
    <source>
        <dbReference type="ARBA" id="ARBA00022491"/>
    </source>
</evidence>
<evidence type="ECO:0000313" key="8">
    <source>
        <dbReference type="Proteomes" id="UP001528912"/>
    </source>
</evidence>
<dbReference type="InterPro" id="IPR006158">
    <property type="entry name" value="Cobalamin-bd"/>
</dbReference>
<dbReference type="SMART" id="SM00422">
    <property type="entry name" value="HTH_MERR"/>
    <property type="match status" value="1"/>
</dbReference>
<dbReference type="SUPFAM" id="SSF46955">
    <property type="entry name" value="Putative DNA-binding domain"/>
    <property type="match status" value="1"/>
</dbReference>
<feature type="domain" description="B12-binding" evidence="6">
    <location>
        <begin position="172"/>
        <end position="299"/>
    </location>
</feature>
<dbReference type="CDD" id="cd02065">
    <property type="entry name" value="B12-binding_like"/>
    <property type="match status" value="1"/>
</dbReference>
<proteinExistence type="predicted"/>
<keyword evidence="1" id="KW-0678">Repressor</keyword>
<dbReference type="Gene3D" id="1.10.1660.10">
    <property type="match status" value="1"/>
</dbReference>
<sequence>MYTISAASAMSGVPVATIRAWERRYSVVEPNRTDSGYRLYDDTAIAVLTRMRDLVNAGVRPQQAADQARESVVRALPAPALGRDDDDDNATGALIAAAAALDPTAVEQVLDEQLGRASFEATVDGWLMPALVTLGLAWQQGRVTVAGEHLVATAVHRRLSASFNAAGSNQGGRRVLVGLLPGAQHELGLLAFATAARRTGMSVSYLGPNLPIEDWIEAARSDQVAAVVLTLSDESSSSRLATLESELRQLRPDLLVAVGGLRQDLAPADALQLGHRVGPAARILRDAIVSRGRKGGAGRSA</sequence>
<evidence type="ECO:0000259" key="5">
    <source>
        <dbReference type="PROSITE" id="PS50937"/>
    </source>
</evidence>
<keyword evidence="3" id="KW-0238">DNA-binding</keyword>
<keyword evidence="2" id="KW-0805">Transcription regulation</keyword>
<dbReference type="Pfam" id="PF02607">
    <property type="entry name" value="B12-binding_2"/>
    <property type="match status" value="1"/>
</dbReference>
<dbReference type="Gene3D" id="3.40.50.280">
    <property type="entry name" value="Cobalamin-binding domain"/>
    <property type="match status" value="1"/>
</dbReference>
<dbReference type="InterPro" id="IPR000551">
    <property type="entry name" value="MerR-type_HTH_dom"/>
</dbReference>
<dbReference type="InterPro" id="IPR003759">
    <property type="entry name" value="Cbl-bd_cap"/>
</dbReference>
<accession>A0ABT6C3J6</accession>
<dbReference type="Pfam" id="PF13411">
    <property type="entry name" value="MerR_1"/>
    <property type="match status" value="1"/>
</dbReference>
<dbReference type="InterPro" id="IPR036724">
    <property type="entry name" value="Cobalamin-bd_sf"/>
</dbReference>
<dbReference type="Pfam" id="PF02310">
    <property type="entry name" value="B12-binding"/>
    <property type="match status" value="1"/>
</dbReference>
<name>A0ABT6C3J6_9MICO</name>
<dbReference type="PANTHER" id="PTHR30204:SF69">
    <property type="entry name" value="MERR-FAMILY TRANSCRIPTIONAL REGULATOR"/>
    <property type="match status" value="1"/>
</dbReference>
<dbReference type="EMBL" id="JAROAV010000009">
    <property type="protein sequence ID" value="MDF8263226.1"/>
    <property type="molecule type" value="Genomic_DNA"/>
</dbReference>
<evidence type="ECO:0000256" key="3">
    <source>
        <dbReference type="ARBA" id="ARBA00023125"/>
    </source>
</evidence>
<keyword evidence="4" id="KW-0804">Transcription</keyword>
<gene>
    <name evidence="7" type="ORF">P4R38_03060</name>
</gene>
<evidence type="ECO:0000313" key="7">
    <source>
        <dbReference type="EMBL" id="MDF8263226.1"/>
    </source>
</evidence>
<evidence type="ECO:0000256" key="4">
    <source>
        <dbReference type="ARBA" id="ARBA00023163"/>
    </source>
</evidence>
<dbReference type="SUPFAM" id="SSF52242">
    <property type="entry name" value="Cobalamin (vitamin B12)-binding domain"/>
    <property type="match status" value="1"/>
</dbReference>
<keyword evidence="8" id="KW-1185">Reference proteome</keyword>
<dbReference type="InterPro" id="IPR047057">
    <property type="entry name" value="MerR_fam"/>
</dbReference>
<comment type="caution">
    <text evidence="7">The sequence shown here is derived from an EMBL/GenBank/DDBJ whole genome shotgun (WGS) entry which is preliminary data.</text>
</comment>
<dbReference type="InterPro" id="IPR036594">
    <property type="entry name" value="Meth_synthase_dom"/>
</dbReference>
<dbReference type="PROSITE" id="PS51332">
    <property type="entry name" value="B12_BINDING"/>
    <property type="match status" value="1"/>
</dbReference>
<dbReference type="RefSeq" id="WP_275238954.1">
    <property type="nucleotide sequence ID" value="NZ_JARFJC010000030.1"/>
</dbReference>
<dbReference type="InterPro" id="IPR009061">
    <property type="entry name" value="DNA-bd_dom_put_sf"/>
</dbReference>
<dbReference type="Gene3D" id="1.10.1240.10">
    <property type="entry name" value="Methionine synthase domain"/>
    <property type="match status" value="1"/>
</dbReference>
<evidence type="ECO:0000259" key="6">
    <source>
        <dbReference type="PROSITE" id="PS51332"/>
    </source>
</evidence>